<dbReference type="AlphaFoldDB" id="A0AAV7K3K7"/>
<comment type="caution">
    <text evidence="1">The sequence shown here is derived from an EMBL/GenBank/DDBJ whole genome shotgun (WGS) entry which is preliminary data.</text>
</comment>
<dbReference type="InterPro" id="IPR011042">
    <property type="entry name" value="6-blade_b-propeller_TolB-like"/>
</dbReference>
<dbReference type="EMBL" id="JAKMXF010000179">
    <property type="protein sequence ID" value="KAI6655650.1"/>
    <property type="molecule type" value="Genomic_DNA"/>
</dbReference>
<proteinExistence type="predicted"/>
<dbReference type="Gene3D" id="2.120.10.30">
    <property type="entry name" value="TolB, C-terminal domain"/>
    <property type="match status" value="1"/>
</dbReference>
<keyword evidence="2" id="KW-1185">Reference proteome</keyword>
<protein>
    <submittedName>
        <fullName evidence="1">Uncharacterized protein</fullName>
    </submittedName>
</protein>
<name>A0AAV7K3K7_9METZ</name>
<dbReference type="Proteomes" id="UP001165289">
    <property type="component" value="Unassembled WGS sequence"/>
</dbReference>
<accession>A0AAV7K3K7</accession>
<sequence>MVSFTCENNKLLNEVNKLGKLVGSGIDYTNKKQPLVSVCDRGTGNEQLNDPLDVTVDNKTANIYIADHDVKLSKEYIYVLDTSNPCIHLSNRNLILQRTMISRGTGNQVIDPYSFFIDNSDFILIADCYSSNAISIFNPEFKLVPKIPVSSKPVAVTIDNQNRVIVVCCNVKNCLQIF</sequence>
<evidence type="ECO:0000313" key="2">
    <source>
        <dbReference type="Proteomes" id="UP001165289"/>
    </source>
</evidence>
<evidence type="ECO:0000313" key="1">
    <source>
        <dbReference type="EMBL" id="KAI6655650.1"/>
    </source>
</evidence>
<gene>
    <name evidence="1" type="ORF">LOD99_11373</name>
</gene>
<reference evidence="1 2" key="1">
    <citation type="journal article" date="2023" name="BMC Biol.">
        <title>The compact genome of the sponge Oopsacas minuta (Hexactinellida) is lacking key metazoan core genes.</title>
        <authorList>
            <person name="Santini S."/>
            <person name="Schenkelaars Q."/>
            <person name="Jourda C."/>
            <person name="Duchesne M."/>
            <person name="Belahbib H."/>
            <person name="Rocher C."/>
            <person name="Selva M."/>
            <person name="Riesgo A."/>
            <person name="Vervoort M."/>
            <person name="Leys S.P."/>
            <person name="Kodjabachian L."/>
            <person name="Le Bivic A."/>
            <person name="Borchiellini C."/>
            <person name="Claverie J.M."/>
            <person name="Renard E."/>
        </authorList>
    </citation>
    <scope>NUCLEOTIDE SEQUENCE [LARGE SCALE GENOMIC DNA]</scope>
    <source>
        <strain evidence="1">SPO-2</strain>
    </source>
</reference>
<dbReference type="SUPFAM" id="SSF63825">
    <property type="entry name" value="YWTD domain"/>
    <property type="match status" value="1"/>
</dbReference>
<organism evidence="1 2">
    <name type="scientific">Oopsacas minuta</name>
    <dbReference type="NCBI Taxonomy" id="111878"/>
    <lineage>
        <taxon>Eukaryota</taxon>
        <taxon>Metazoa</taxon>
        <taxon>Porifera</taxon>
        <taxon>Hexactinellida</taxon>
        <taxon>Hexasterophora</taxon>
        <taxon>Lyssacinosida</taxon>
        <taxon>Leucopsacidae</taxon>
        <taxon>Oopsacas</taxon>
    </lineage>
</organism>